<dbReference type="AlphaFoldDB" id="A0A2T3J3A2"/>
<dbReference type="OrthoDB" id="9786424at2"/>
<dbReference type="Gene3D" id="3.40.390.10">
    <property type="entry name" value="Collagenase (Catalytic Domain)"/>
    <property type="match status" value="1"/>
</dbReference>
<protein>
    <recommendedName>
        <fullName evidence="3">Zinc-dependent peptidase</fullName>
    </recommendedName>
</protein>
<comment type="caution">
    <text evidence="1">The sequence shown here is derived from an EMBL/GenBank/DDBJ whole genome shotgun (WGS) entry which is preliminary data.</text>
</comment>
<dbReference type="SUPFAM" id="SSF55486">
    <property type="entry name" value="Metalloproteases ('zincins'), catalytic domain"/>
    <property type="match status" value="1"/>
</dbReference>
<dbReference type="EMBL" id="PYMH01000001">
    <property type="protein sequence ID" value="PSU35778.1"/>
    <property type="molecule type" value="Genomic_DNA"/>
</dbReference>
<accession>A0A2T3J3A2</accession>
<dbReference type="GO" id="GO:0005829">
    <property type="term" value="C:cytosol"/>
    <property type="evidence" value="ECO:0007669"/>
    <property type="project" value="TreeGrafter"/>
</dbReference>
<evidence type="ECO:0008006" key="3">
    <source>
        <dbReference type="Google" id="ProtNLM"/>
    </source>
</evidence>
<reference evidence="1 2" key="1">
    <citation type="submission" date="2018-03" db="EMBL/GenBank/DDBJ databases">
        <title>Whole genome sequencing of Histamine producing bacteria.</title>
        <authorList>
            <person name="Butler K."/>
        </authorList>
    </citation>
    <scope>NUCLEOTIDE SEQUENCE [LARGE SCALE GENOMIC DNA]</scope>
    <source>
        <strain evidence="1 2">JCM 13586</strain>
    </source>
</reference>
<proteinExistence type="predicted"/>
<evidence type="ECO:0000313" key="1">
    <source>
        <dbReference type="EMBL" id="PSU35778.1"/>
    </source>
</evidence>
<dbReference type="Pfam" id="PF06167">
    <property type="entry name" value="Peptidase_M90"/>
    <property type="match status" value="1"/>
</dbReference>
<dbReference type="GO" id="GO:0008237">
    <property type="term" value="F:metallopeptidase activity"/>
    <property type="evidence" value="ECO:0007669"/>
    <property type="project" value="InterPro"/>
</dbReference>
<dbReference type="PANTHER" id="PTHR30164:SF2">
    <property type="entry name" value="PROTEIN MTFA"/>
    <property type="match status" value="1"/>
</dbReference>
<organism evidence="1 2">
    <name type="scientific">Photobacterium lutimaris</name>
    <dbReference type="NCBI Taxonomy" id="388278"/>
    <lineage>
        <taxon>Bacteria</taxon>
        <taxon>Pseudomonadati</taxon>
        <taxon>Pseudomonadota</taxon>
        <taxon>Gammaproteobacteria</taxon>
        <taxon>Vibrionales</taxon>
        <taxon>Vibrionaceae</taxon>
        <taxon>Photobacterium</taxon>
    </lineage>
</organism>
<dbReference type="PANTHER" id="PTHR30164">
    <property type="entry name" value="MTFA PEPTIDASE"/>
    <property type="match status" value="1"/>
</dbReference>
<sequence>MKESFEIIEGQNLVVHEFAHILDHMHGLSGSTAALREAYEVYLENIESKQDDLTPDCATPLGEMVDHVNTHDETMLRPPEEYFAVLTELFFTNPAAIYDDYPNLYRELVGIYGLNMAAIMGSANETI</sequence>
<name>A0A2T3J3A2_9GAMM</name>
<dbReference type="RefSeq" id="WP_107347133.1">
    <property type="nucleotide sequence ID" value="NZ_PYMH01000001.1"/>
</dbReference>
<keyword evidence="2" id="KW-1185">Reference proteome</keyword>
<dbReference type="InterPro" id="IPR010384">
    <property type="entry name" value="MtfA_fam"/>
</dbReference>
<gene>
    <name evidence="1" type="ORF">C9I99_01810</name>
</gene>
<dbReference type="InterPro" id="IPR024079">
    <property type="entry name" value="MetalloPept_cat_dom_sf"/>
</dbReference>
<dbReference type="GO" id="GO:0004177">
    <property type="term" value="F:aminopeptidase activity"/>
    <property type="evidence" value="ECO:0007669"/>
    <property type="project" value="TreeGrafter"/>
</dbReference>
<dbReference type="Proteomes" id="UP000241222">
    <property type="component" value="Unassembled WGS sequence"/>
</dbReference>
<evidence type="ECO:0000313" key="2">
    <source>
        <dbReference type="Proteomes" id="UP000241222"/>
    </source>
</evidence>